<reference evidence="2 3" key="1">
    <citation type="submission" date="2020-08" db="EMBL/GenBank/DDBJ databases">
        <title>Genomic Encyclopedia of Type Strains, Phase III (KMG-III): the genomes of soil and plant-associated and newly described type strains.</title>
        <authorList>
            <person name="Whitman W."/>
        </authorList>
    </citation>
    <scope>NUCLEOTIDE SEQUENCE [LARGE SCALE GENOMIC DNA]</scope>
    <source>
        <strain evidence="2 3">CECT 3259</strain>
    </source>
</reference>
<comment type="caution">
    <text evidence="2">The sequence shown here is derived from an EMBL/GenBank/DDBJ whole genome shotgun (WGS) entry which is preliminary data.</text>
</comment>
<dbReference type="Proteomes" id="UP000528608">
    <property type="component" value="Unassembled WGS sequence"/>
</dbReference>
<gene>
    <name evidence="2" type="ORF">FHS36_000473</name>
</gene>
<name>A0A7W8B5A6_STREU</name>
<evidence type="ECO:0000313" key="2">
    <source>
        <dbReference type="EMBL" id="MBB5117075.1"/>
    </source>
</evidence>
<dbReference type="AlphaFoldDB" id="A0A7W8B5A6"/>
<accession>A0A7W8B5A6</accession>
<proteinExistence type="predicted"/>
<feature type="region of interest" description="Disordered" evidence="1">
    <location>
        <begin position="1"/>
        <end position="55"/>
    </location>
</feature>
<dbReference type="RefSeq" id="WP_170127805.1">
    <property type="nucleotide sequence ID" value="NZ_JACHJF010000001.1"/>
</dbReference>
<protein>
    <submittedName>
        <fullName evidence="2">Uncharacterized protein</fullName>
    </submittedName>
</protein>
<sequence length="55" mass="6383">MYEQRPATRPDTPDDDGPEPHERTEDSAPGARPDDRLRRAWPLNPPVPITFYERP</sequence>
<evidence type="ECO:0000313" key="3">
    <source>
        <dbReference type="Proteomes" id="UP000528608"/>
    </source>
</evidence>
<dbReference type="EMBL" id="JACHJF010000001">
    <property type="protein sequence ID" value="MBB5117075.1"/>
    <property type="molecule type" value="Genomic_DNA"/>
</dbReference>
<organism evidence="2 3">
    <name type="scientific">Streptomyces eurocidicus</name>
    <name type="common">Streptoverticillium eurocidicus</name>
    <dbReference type="NCBI Taxonomy" id="66423"/>
    <lineage>
        <taxon>Bacteria</taxon>
        <taxon>Bacillati</taxon>
        <taxon>Actinomycetota</taxon>
        <taxon>Actinomycetes</taxon>
        <taxon>Kitasatosporales</taxon>
        <taxon>Streptomycetaceae</taxon>
        <taxon>Streptomyces</taxon>
    </lineage>
</organism>
<evidence type="ECO:0000256" key="1">
    <source>
        <dbReference type="SAM" id="MobiDB-lite"/>
    </source>
</evidence>
<feature type="compositionally biased region" description="Basic and acidic residues" evidence="1">
    <location>
        <begin position="1"/>
        <end position="38"/>
    </location>
</feature>